<dbReference type="AlphaFoldDB" id="A0A8X6QQH8"/>
<comment type="caution">
    <text evidence="2">The sequence shown here is derived from an EMBL/GenBank/DDBJ whole genome shotgun (WGS) entry which is preliminary data.</text>
</comment>
<name>A0A8X6QQH8_NEPPI</name>
<proteinExistence type="predicted"/>
<dbReference type="EMBL" id="BMAW01131409">
    <property type="protein sequence ID" value="GFU39339.1"/>
    <property type="molecule type" value="Genomic_DNA"/>
</dbReference>
<feature type="transmembrane region" description="Helical" evidence="1">
    <location>
        <begin position="53"/>
        <end position="72"/>
    </location>
</feature>
<evidence type="ECO:0000256" key="1">
    <source>
        <dbReference type="SAM" id="Phobius"/>
    </source>
</evidence>
<organism evidence="2 3">
    <name type="scientific">Nephila pilipes</name>
    <name type="common">Giant wood spider</name>
    <name type="synonym">Nephila maculata</name>
    <dbReference type="NCBI Taxonomy" id="299642"/>
    <lineage>
        <taxon>Eukaryota</taxon>
        <taxon>Metazoa</taxon>
        <taxon>Ecdysozoa</taxon>
        <taxon>Arthropoda</taxon>
        <taxon>Chelicerata</taxon>
        <taxon>Arachnida</taxon>
        <taxon>Araneae</taxon>
        <taxon>Araneomorphae</taxon>
        <taxon>Entelegynae</taxon>
        <taxon>Araneoidea</taxon>
        <taxon>Nephilidae</taxon>
        <taxon>Nephila</taxon>
    </lineage>
</organism>
<keyword evidence="3" id="KW-1185">Reference proteome</keyword>
<accession>A0A8X6QQH8</accession>
<evidence type="ECO:0000313" key="3">
    <source>
        <dbReference type="Proteomes" id="UP000887013"/>
    </source>
</evidence>
<keyword evidence="1" id="KW-0812">Transmembrane</keyword>
<evidence type="ECO:0000313" key="2">
    <source>
        <dbReference type="EMBL" id="GFU39339.1"/>
    </source>
</evidence>
<sequence>MHQSSLESSKEPSNKEKYETVLIRKLPSTAIETVKTSEEISGKIYNCCNRVKPFLLSLEIVIRGILAFLFVFQF</sequence>
<keyword evidence="1" id="KW-0472">Membrane</keyword>
<gene>
    <name evidence="2" type="ORF">NPIL_561411</name>
</gene>
<dbReference type="Proteomes" id="UP000887013">
    <property type="component" value="Unassembled WGS sequence"/>
</dbReference>
<reference evidence="2" key="1">
    <citation type="submission" date="2020-08" db="EMBL/GenBank/DDBJ databases">
        <title>Multicomponent nature underlies the extraordinary mechanical properties of spider dragline silk.</title>
        <authorList>
            <person name="Kono N."/>
            <person name="Nakamura H."/>
            <person name="Mori M."/>
            <person name="Yoshida Y."/>
            <person name="Ohtoshi R."/>
            <person name="Malay A.D."/>
            <person name="Moran D.A.P."/>
            <person name="Tomita M."/>
            <person name="Numata K."/>
            <person name="Arakawa K."/>
        </authorList>
    </citation>
    <scope>NUCLEOTIDE SEQUENCE</scope>
</reference>
<keyword evidence="1" id="KW-1133">Transmembrane helix</keyword>
<protein>
    <submittedName>
        <fullName evidence="2">Uncharacterized protein</fullName>
    </submittedName>
</protein>